<feature type="region of interest" description="Disordered" evidence="1">
    <location>
        <begin position="31"/>
        <end position="66"/>
    </location>
</feature>
<keyword evidence="3" id="KW-1185">Reference proteome</keyword>
<feature type="compositionally biased region" description="Basic and acidic residues" evidence="1">
    <location>
        <begin position="33"/>
        <end position="42"/>
    </location>
</feature>
<name>A0A7J7JHQ8_BUGNE</name>
<dbReference type="AlphaFoldDB" id="A0A7J7JHQ8"/>
<feature type="compositionally biased region" description="Polar residues" evidence="1">
    <location>
        <begin position="50"/>
        <end position="61"/>
    </location>
</feature>
<comment type="caution">
    <text evidence="2">The sequence shown here is derived from an EMBL/GenBank/DDBJ whole genome shotgun (WGS) entry which is preliminary data.</text>
</comment>
<evidence type="ECO:0000313" key="3">
    <source>
        <dbReference type="Proteomes" id="UP000593567"/>
    </source>
</evidence>
<accession>A0A7J7JHQ8</accession>
<proteinExistence type="predicted"/>
<reference evidence="2" key="1">
    <citation type="submission" date="2020-06" db="EMBL/GenBank/DDBJ databases">
        <title>Draft genome of Bugula neritina, a colonial animal packing powerful symbionts and potential medicines.</title>
        <authorList>
            <person name="Rayko M."/>
        </authorList>
    </citation>
    <scope>NUCLEOTIDE SEQUENCE [LARGE SCALE GENOMIC DNA]</scope>
    <source>
        <strain evidence="2">Kwan_BN1</strain>
    </source>
</reference>
<dbReference type="Proteomes" id="UP000593567">
    <property type="component" value="Unassembled WGS sequence"/>
</dbReference>
<protein>
    <submittedName>
        <fullName evidence="2">Uncharacterized protein</fullName>
    </submittedName>
</protein>
<sequence length="100" mass="11197">MLVTVRTSCYCLCHMLADINYSSVDMVQGQEMPVKESNKEEPACDVAENTEGNDNSEAPNKTEQEDVEVLYAVVNKPRVEMVDNDLYASRESLSSSEENE</sequence>
<evidence type="ECO:0000313" key="2">
    <source>
        <dbReference type="EMBL" id="KAF6025879.1"/>
    </source>
</evidence>
<evidence type="ECO:0000256" key="1">
    <source>
        <dbReference type="SAM" id="MobiDB-lite"/>
    </source>
</evidence>
<dbReference type="EMBL" id="VXIV02002409">
    <property type="protein sequence ID" value="KAF6025879.1"/>
    <property type="molecule type" value="Genomic_DNA"/>
</dbReference>
<gene>
    <name evidence="2" type="ORF">EB796_015812</name>
</gene>
<organism evidence="2 3">
    <name type="scientific">Bugula neritina</name>
    <name type="common">Brown bryozoan</name>
    <name type="synonym">Sertularia neritina</name>
    <dbReference type="NCBI Taxonomy" id="10212"/>
    <lineage>
        <taxon>Eukaryota</taxon>
        <taxon>Metazoa</taxon>
        <taxon>Spiralia</taxon>
        <taxon>Lophotrochozoa</taxon>
        <taxon>Bryozoa</taxon>
        <taxon>Gymnolaemata</taxon>
        <taxon>Cheilostomatida</taxon>
        <taxon>Flustrina</taxon>
        <taxon>Buguloidea</taxon>
        <taxon>Bugulidae</taxon>
        <taxon>Bugula</taxon>
    </lineage>
</organism>